<feature type="domain" description="EGF-like" evidence="3">
    <location>
        <begin position="949"/>
        <end position="989"/>
    </location>
</feature>
<evidence type="ECO:0000256" key="2">
    <source>
        <dbReference type="SAM" id="SignalP"/>
    </source>
</evidence>
<organism evidence="4 5">
    <name type="scientific">Paramecium primaurelia</name>
    <dbReference type="NCBI Taxonomy" id="5886"/>
    <lineage>
        <taxon>Eukaryota</taxon>
        <taxon>Sar</taxon>
        <taxon>Alveolata</taxon>
        <taxon>Ciliophora</taxon>
        <taxon>Intramacronucleata</taxon>
        <taxon>Oligohymenophorea</taxon>
        <taxon>Peniculida</taxon>
        <taxon>Parameciidae</taxon>
        <taxon>Paramecium</taxon>
    </lineage>
</organism>
<feature type="domain" description="EGF-like" evidence="3">
    <location>
        <begin position="848"/>
        <end position="893"/>
    </location>
</feature>
<feature type="domain" description="EGF-like" evidence="3">
    <location>
        <begin position="1226"/>
        <end position="1276"/>
    </location>
</feature>
<accession>A0A8S1NDC0</accession>
<dbReference type="InterPro" id="IPR000742">
    <property type="entry name" value="EGF"/>
</dbReference>
<feature type="domain" description="EGF-like" evidence="3">
    <location>
        <begin position="1612"/>
        <end position="1654"/>
    </location>
</feature>
<feature type="domain" description="EGF-like" evidence="3">
    <location>
        <begin position="1574"/>
        <end position="1611"/>
    </location>
</feature>
<name>A0A8S1NDC0_PARPR</name>
<feature type="transmembrane region" description="Helical" evidence="1">
    <location>
        <begin position="2996"/>
        <end position="3018"/>
    </location>
</feature>
<feature type="domain" description="EGF-like" evidence="3">
    <location>
        <begin position="158"/>
        <end position="191"/>
    </location>
</feature>
<feature type="domain" description="EGF-like" evidence="3">
    <location>
        <begin position="1046"/>
        <end position="1089"/>
    </location>
</feature>
<feature type="domain" description="EGF-like" evidence="3">
    <location>
        <begin position="293"/>
        <end position="328"/>
    </location>
</feature>
<evidence type="ECO:0000259" key="3">
    <source>
        <dbReference type="SMART" id="SM00181"/>
    </source>
</evidence>
<feature type="domain" description="EGF-like" evidence="3">
    <location>
        <begin position="646"/>
        <end position="678"/>
    </location>
</feature>
<feature type="domain" description="EGF-like" evidence="3">
    <location>
        <begin position="384"/>
        <end position="433"/>
    </location>
</feature>
<gene>
    <name evidence="4" type="ORF">PPRIM_AZ9-3.1.T0720249</name>
</gene>
<dbReference type="Proteomes" id="UP000688137">
    <property type="component" value="Unassembled WGS sequence"/>
</dbReference>
<dbReference type="SMART" id="SM00181">
    <property type="entry name" value="EGF"/>
    <property type="match status" value="21"/>
</dbReference>
<evidence type="ECO:0000313" key="5">
    <source>
        <dbReference type="Proteomes" id="UP000688137"/>
    </source>
</evidence>
<keyword evidence="1" id="KW-0472">Membrane</keyword>
<feature type="domain" description="EGF-like" evidence="3">
    <location>
        <begin position="1097"/>
        <end position="1134"/>
    </location>
</feature>
<keyword evidence="1" id="KW-1133">Transmembrane helix</keyword>
<feature type="domain" description="EGF-like" evidence="3">
    <location>
        <begin position="1380"/>
        <end position="1419"/>
    </location>
</feature>
<dbReference type="PANTHER" id="PTHR15332">
    <property type="entry name" value="PROPROTEIN CONVERTASE SUBTILISIN_KEXIN TYPE 5-LIKE"/>
    <property type="match status" value="1"/>
</dbReference>
<keyword evidence="1" id="KW-0812">Transmembrane</keyword>
<evidence type="ECO:0000256" key="1">
    <source>
        <dbReference type="SAM" id="Phobius"/>
    </source>
</evidence>
<evidence type="ECO:0000313" key="4">
    <source>
        <dbReference type="EMBL" id="CAD8084764.1"/>
    </source>
</evidence>
<feature type="signal peptide" evidence="2">
    <location>
        <begin position="1"/>
        <end position="18"/>
    </location>
</feature>
<dbReference type="CDD" id="cd00064">
    <property type="entry name" value="FU"/>
    <property type="match status" value="1"/>
</dbReference>
<dbReference type="SMART" id="SM00261">
    <property type="entry name" value="FU"/>
    <property type="match status" value="30"/>
</dbReference>
<sequence>MTQIKNLILLWLFQVYWCYRSYKVQFNKSVFGFICPLSSQYFPDIYPHRCLSISKACKGTTEFKLAYFNNREMMCNPRLQSYELGPSNDSREFYGKYPYTMIYSYDEYGNLMYSTEAILSLSDNYCKIGQKYSGIYKCQYCQGQRFGENCASTFAQQPCGANCKTCTSTNTKCASCLDGYSPLSSTDFKCSLKCLTGHKTCLQNQNGYSLIECMDGYELLNGDCVQCPTNCKVCLLGDCQECMFLYTLKNSKCLGDENCMKYNYIYDTYGVAIDTDCEQCDFGFFKKGTRCASCQLEPGLEFCFICHNANECKSCFSEYDLTNDKKCELTTIQCNPKCQTCYVTDPNYCTTCFYEQKWTARIIPGKCVCDQDQGYADLNGECILCSNGYCQTCTLIFGECTSCDPLQNRILVGNTCPCFQGYYDPGLQDKICQKCYPSCYNCSGPYENECTDCGDPNIYHKQLVGGKCICEPRTIEIIESSVLTKCLICHPKCEKCQLPYDNSTNQYCTMCIPGQNRVVSDDLKCVCRSGYGEDGIVDICFKCHYSCQSCNGPLSTNCTKCSSQNLRYLNTNSECQCEDGYQDKGNNDMLCYLTCHHSCLSCNEYGEDLCTSCPSTREPDRVGTTFKCLCKDSHTYNDENQLECLECHFKCKTCNGINETNCLTCDLNYRQLIISKCECPYGYYDVGLIECQKCYYTCMTCFGSLIDNCITCSNSSNRIVKANKCVCKDQHLEKEFGDQICLKCSYRCASCIGTIDNCVQCPEFSFRELGVDNSCLCPPKSYDEPGNPQCIICHNTCLTCIGSQSNQCLTCNEVTKRSLNISGECLCDSKYYDSGQSECQACSNVCLECQTSADNCISCQPDKYLNGNSCICRTKLQGSSISKYQTSNSMTCQSCHYSCLNCTGRSSNECNSCWDLENRILQGKSCVCMNNYFDIGKPKCQQCNYRCQNCSISETLCLSCPPLSLRILINSQCLCPDGYYDDGKNSICQQCHYSCKTCTQIATKCVSCSGTSQRFFDSVFNSCLCKNTYYDAGVEICSLCHHSCLTCNGQQYNQCISCIDQNVSFRVYNEGICQCLIGYYDDGSSIYCKKCEIQCLSCEFQSHNCTQCSLTRHLNGNQCDCDSNYFETGQEYCQKCDQSCVNCVTNSTMCTECDSSIMKILDKQTSKCICQVGTTEINGVCQQCDITCKTCLNQTSNCTSCGQMKQLQNNNCICVEGTYEVGTSKECMLCNKTCLTCINQANYCLTCSVDNFRIFIPGNQCACKDGYFEDLSQQCVKCHQSCLTCQGSSQYCLSCDPLLSLELSNQNSCICKSSYYFNPSSKLCEACNITCKECQSAAQCIECEPLTRYYDGDTFSCQCREGFFEMNQKQCSNCDPSCKTCNTQFNCLTCESTYFRVLKNLNQCVCQDGYFDVGIEMCQKCNSKCKTCQAIATKCFSCFENEQIRVLEGNQCKCKAGYYDNGQLICEKCSKSCLTCQGKKDYCTSCDINQYRIDQSAIHKCPCLSNFFQNEEELCEKCHIKCSGCIQKRDKCVSCQYSNNANRLSISQNCDCKDGYYDDGVKLQCQKCNHQCRTCFQTADNCSQCFGNLREGAPACLCKAGYFEDEELNCLACANQCDTCEKQSSNCTSCKKNRTNKTCDCQEGYFEAEQPDCLKCEFQCQTCENYQSNCIICKGNRINNPICHCQDGYYEDYQSLNCSMCDSNCKTCNQEGCVTCNGNRLLSSNKKTCDCPENSIGHQDTPWCSNCEVAVLDIRFSDDLLYIIVEFDFPLNPNSFLNYLQQNDCLTILDTQTIKQLGNNPQCLLNLEDDKQLFLQLGQNASILPNDPIIFVKNSFRHKNCTNKLNSFIFNTIKYPLIQNSPQIEYDLPQYLLNPCDDNVILIKTKIYDGLRIFKSISWFFSVEGDYGNGNLEQLVVDQTTFQQLELMLPSYTLPKQSQITFYIEYQNFINKQAQSQFQVYTHSGQFPTVLWLGRKQYYTFEIIDFLFRISKRNCSSQTQFNQEDNSIYDVTFFESHRNDSNSRSSESYFSKNISENNFNLTIQKFTLTPQTAYTFSVNTEEKISNFSNSQNITIQILKRGLLCVFDNTKKIQHYRKDLIINIKCRDIDTIFDWNEDSDIKIEVKCLDLTQNQVCLDVNKKIIQVNKTDTIQIIKKMTVEPYTIQAWIVLAEKQQQSYQFQENIVFLENEVKILDVQYSKGYSIRPINNYETLQFYYNVSLEDKLYLLQYQIAIIYDFEIIKILEPTSEKYNFRLFDHFQQFQKGESFYLKFLAQFTNEIIPHQQDLKLTLNQPPICSINLQQKTFQALSSQKIVANCEFSDDYPFKYQLRFFMSEQDYQNFLNKLTDYSLILNSFQRYNYFEAYLPYCQGIALIQIMDSRGSITNIEQRLNLQKALFNCSDYLQKNFTYQYQIIQLLEIILNHFDQADCAKFSEQLIMKIKSYLDSEDLFDQLLALQTIKLYKRFKVNLENVNSSSRLLAQTKSESCFDNTSKLFYIDNSGNKLHSSNNISYYIQEFQELNNSVTKIFMKAIMLENEINQDDIFINEQLFQQKEQITNSLDALILVADDLFLKIAQTSAQFEEDKKKIIVLSKNLLNLIEEILHYSNAQVPVNGQVFTINGQVLQYQSAKMTKDAYNQQEGLDKDITDGYIVFVQKEQLNLYFNYLNISEQNFTEIKDFLNYSNLEIDQNVYAQTKLRNFLQRNQFRDYERLNTHYFIDITKYSYCIQDSVIPKYHLQCLQYNSVGNLQQCNLQVQDVKYMSARISCQCPSLGIIFLIRYQNQTQNDLEQVEILKNNQTNLGHCYFYHQPFFYVHGIFIVIILFIYFWSLIRELKKIPEQNIDTETLGSPNDQAQQKNTQIFCYPGNLIVYKYAIKFIHEFLCLFYCEEKSIPKSYKILKLSILLMIQIPLSLYETLLIEIVTLIPLLFLNYIILLLLRAVLKIFEAIYRFQGILGIAIITGYILLHLFSFALLISELQKRNKCNLEIENMSILIGSTIGVSYIIFDPITIYIRVLLYKQITSLFKEKEINPINRFFFFFIHHYKLQQIFENYTII</sequence>
<feature type="transmembrane region" description="Helical" evidence="1">
    <location>
        <begin position="2812"/>
        <end position="2832"/>
    </location>
</feature>
<feature type="chain" id="PRO_5035804191" description="EGF-like domain-containing protein" evidence="2">
    <location>
        <begin position="19"/>
        <end position="3057"/>
    </location>
</feature>
<feature type="domain" description="EGF-like" evidence="3">
    <location>
        <begin position="1427"/>
        <end position="1467"/>
    </location>
</feature>
<feature type="transmembrane region" description="Helical" evidence="1">
    <location>
        <begin position="2922"/>
        <end position="2943"/>
    </location>
</feature>
<feature type="domain" description="EGF-like" evidence="3">
    <location>
        <begin position="546"/>
        <end position="592"/>
    </location>
</feature>
<feature type="domain" description="EGF-like" evidence="3">
    <location>
        <begin position="1521"/>
        <end position="1566"/>
    </location>
</feature>
<reference evidence="4" key="1">
    <citation type="submission" date="2021-01" db="EMBL/GenBank/DDBJ databases">
        <authorList>
            <consortium name="Genoscope - CEA"/>
            <person name="William W."/>
        </authorList>
    </citation>
    <scope>NUCLEOTIDE SEQUENCE</scope>
</reference>
<proteinExistence type="predicted"/>
<feature type="domain" description="EGF-like" evidence="3">
    <location>
        <begin position="792"/>
        <end position="840"/>
    </location>
</feature>
<feature type="domain" description="EGF-like" evidence="3">
    <location>
        <begin position="1662"/>
        <end position="1699"/>
    </location>
</feature>
<feature type="transmembrane region" description="Helical" evidence="1">
    <location>
        <begin position="2955"/>
        <end position="2976"/>
    </location>
</feature>
<keyword evidence="5" id="KW-1185">Reference proteome</keyword>
<dbReference type="InterPro" id="IPR006212">
    <property type="entry name" value="Furin_repeat"/>
</dbReference>
<feature type="domain" description="EGF-like" evidence="3">
    <location>
        <begin position="1284"/>
        <end position="1325"/>
    </location>
</feature>
<keyword evidence="2" id="KW-0732">Signal</keyword>
<comment type="caution">
    <text evidence="4">The sequence shown here is derived from an EMBL/GenBank/DDBJ whole genome shotgun (WGS) entry which is preliminary data.</text>
</comment>
<feature type="domain" description="EGF-like" evidence="3">
    <location>
        <begin position="1333"/>
        <end position="1372"/>
    </location>
</feature>
<feature type="domain" description="EGF-like" evidence="3">
    <location>
        <begin position="1707"/>
        <end position="1748"/>
    </location>
</feature>
<dbReference type="PANTHER" id="PTHR15332:SF175">
    <property type="entry name" value="PROPROTEIN CONVERTASE SUBTILISIN_KEXIN TYPE 5-LIKE"/>
    <property type="match status" value="1"/>
</dbReference>
<protein>
    <recommendedName>
        <fullName evidence="3">EGF-like domain-containing protein</fullName>
    </recommendedName>
</protein>
<dbReference type="EMBL" id="CAJJDM010000075">
    <property type="protein sequence ID" value="CAD8084764.1"/>
    <property type="molecule type" value="Genomic_DNA"/>
</dbReference>
<feature type="domain" description="EGF-like" evidence="3">
    <location>
        <begin position="495"/>
        <end position="541"/>
    </location>
</feature>